<name>A0A6L2LX88_TANCI</name>
<feature type="region of interest" description="Disordered" evidence="1">
    <location>
        <begin position="663"/>
        <end position="684"/>
    </location>
</feature>
<dbReference type="EMBL" id="BKCJ010005374">
    <property type="protein sequence ID" value="GEU66391.1"/>
    <property type="molecule type" value="Genomic_DNA"/>
</dbReference>
<evidence type="ECO:0000313" key="4">
    <source>
        <dbReference type="EMBL" id="GEU66391.1"/>
    </source>
</evidence>
<keyword evidence="2" id="KW-0472">Membrane</keyword>
<sequence length="798" mass="90919">MIDRILKHLNKYMFPLVEIQKVERYQMCDKKNNVLFIDTECIVLFHEFKLPDENQVLLRVPRENNMYNVDLKNIVPFGDLTCLFANATLDESNLWHRRLGHINFKTMNKLVKGKFDGKADEGFLVGYSVGTGPTWLFDIDTLTKSMNYQPVIAGNQSNPSASVQEQFDVEKAREENVQHNSTFSAAGPSNTVVSPTHGKSLYMDPSQYPDDPNMPTLEDITYFDDEEDVGAKAYFTNLEINITVSPIPTTRVHKDHPVTQIIGDLSLATQTRSTIRVAKDQGGLTQINNEDFYTCMFSCFLSQEETKREEGIDYEEVFAPVARIEAIRLFLVYASFMGFMIYQMDVKVLSFMELLKKSHDKYVAKILRKFGLTDGKSASTPIDTEKPLLKDLDGEDVDVHIYRSMIGSLMYLTSSRPDIMKVEALKQDKVAQALKIIKLKQRVKKLERKNKLKVFGLRRLRKVGTTQRVESSVDTVMDDQEDASKQGEIIANIDEDVGVTLKDVVVVKKTAEIEKDADVQGRLEESQAQIYKIDLEHADKVLSMQDDELEPAELKEVVTTAKLMTKVVTAAAATITAATTIITAATIIVVPTTARRRKGVVIRDPEETATPSIVIHSKPKSKYKGKGILVKEPKPLQKQAQIKQDEAYTRELEAKLNKNISRNDVIEQKTSESQEEQASKKKKLDEEVEELKKHLQIVPNDEDDVYNEATPLARKVPVVDYEIYTENNKPYYKIMRADGSHQLFLSFLSLLRNFNREDLKVLWELVKERFTSLKPKNFSNDFLLTTLTYMFEKPDVQA</sequence>
<accession>A0A6L2LX88</accession>
<reference evidence="4" key="1">
    <citation type="journal article" date="2019" name="Sci. Rep.">
        <title>Draft genome of Tanacetum cinerariifolium, the natural source of mosquito coil.</title>
        <authorList>
            <person name="Yamashiro T."/>
            <person name="Shiraishi A."/>
            <person name="Satake H."/>
            <person name="Nakayama K."/>
        </authorList>
    </citation>
    <scope>NUCLEOTIDE SEQUENCE</scope>
</reference>
<keyword evidence="2" id="KW-1133">Transmembrane helix</keyword>
<gene>
    <name evidence="4" type="ORF">Tci_038369</name>
</gene>
<dbReference type="AlphaFoldDB" id="A0A6L2LX88"/>
<comment type="caution">
    <text evidence="4">The sequence shown here is derived from an EMBL/GenBank/DDBJ whole genome shotgun (WGS) entry which is preliminary data.</text>
</comment>
<dbReference type="InterPro" id="IPR025724">
    <property type="entry name" value="GAG-pre-integrase_dom"/>
</dbReference>
<feature type="domain" description="GAG-pre-integrase" evidence="3">
    <location>
        <begin position="66"/>
        <end position="115"/>
    </location>
</feature>
<organism evidence="4">
    <name type="scientific">Tanacetum cinerariifolium</name>
    <name type="common">Dalmatian daisy</name>
    <name type="synonym">Chrysanthemum cinerariifolium</name>
    <dbReference type="NCBI Taxonomy" id="118510"/>
    <lineage>
        <taxon>Eukaryota</taxon>
        <taxon>Viridiplantae</taxon>
        <taxon>Streptophyta</taxon>
        <taxon>Embryophyta</taxon>
        <taxon>Tracheophyta</taxon>
        <taxon>Spermatophyta</taxon>
        <taxon>Magnoliopsida</taxon>
        <taxon>eudicotyledons</taxon>
        <taxon>Gunneridae</taxon>
        <taxon>Pentapetalae</taxon>
        <taxon>asterids</taxon>
        <taxon>campanulids</taxon>
        <taxon>Asterales</taxon>
        <taxon>Asteraceae</taxon>
        <taxon>Asteroideae</taxon>
        <taxon>Anthemideae</taxon>
        <taxon>Anthemidinae</taxon>
        <taxon>Tanacetum</taxon>
    </lineage>
</organism>
<keyword evidence="2" id="KW-0812">Transmembrane</keyword>
<dbReference type="Pfam" id="PF13976">
    <property type="entry name" value="gag_pre-integrs"/>
    <property type="match status" value="1"/>
</dbReference>
<feature type="transmembrane region" description="Helical" evidence="2">
    <location>
        <begin position="567"/>
        <end position="590"/>
    </location>
</feature>
<evidence type="ECO:0000256" key="1">
    <source>
        <dbReference type="SAM" id="MobiDB-lite"/>
    </source>
</evidence>
<evidence type="ECO:0000259" key="3">
    <source>
        <dbReference type="Pfam" id="PF13976"/>
    </source>
</evidence>
<proteinExistence type="predicted"/>
<feature type="compositionally biased region" description="Basic and acidic residues" evidence="1">
    <location>
        <begin position="664"/>
        <end position="684"/>
    </location>
</feature>
<evidence type="ECO:0000256" key="2">
    <source>
        <dbReference type="SAM" id="Phobius"/>
    </source>
</evidence>
<protein>
    <submittedName>
        <fullName evidence="4">Ribonuclease H-like domain-containing protein</fullName>
    </submittedName>
</protein>